<proteinExistence type="predicted"/>
<reference evidence="1 2" key="1">
    <citation type="journal article" date="2023" name="Plants (Basel)">
        <title>Bridging the Gap: Combining Genomics and Transcriptomics Approaches to Understand Stylosanthes scabra, an Orphan Legume from the Brazilian Caatinga.</title>
        <authorList>
            <person name="Ferreira-Neto J.R.C."/>
            <person name="da Silva M.D."/>
            <person name="Binneck E."/>
            <person name="de Melo N.F."/>
            <person name="da Silva R.H."/>
            <person name="de Melo A.L.T.M."/>
            <person name="Pandolfi V."/>
            <person name="Bustamante F.O."/>
            <person name="Brasileiro-Vidal A.C."/>
            <person name="Benko-Iseppon A.M."/>
        </authorList>
    </citation>
    <scope>NUCLEOTIDE SEQUENCE [LARGE SCALE GENOMIC DNA]</scope>
    <source>
        <tissue evidence="1">Leaves</tissue>
    </source>
</reference>
<organism evidence="1 2">
    <name type="scientific">Stylosanthes scabra</name>
    <dbReference type="NCBI Taxonomy" id="79078"/>
    <lineage>
        <taxon>Eukaryota</taxon>
        <taxon>Viridiplantae</taxon>
        <taxon>Streptophyta</taxon>
        <taxon>Embryophyta</taxon>
        <taxon>Tracheophyta</taxon>
        <taxon>Spermatophyta</taxon>
        <taxon>Magnoliopsida</taxon>
        <taxon>eudicotyledons</taxon>
        <taxon>Gunneridae</taxon>
        <taxon>Pentapetalae</taxon>
        <taxon>rosids</taxon>
        <taxon>fabids</taxon>
        <taxon>Fabales</taxon>
        <taxon>Fabaceae</taxon>
        <taxon>Papilionoideae</taxon>
        <taxon>50 kb inversion clade</taxon>
        <taxon>dalbergioids sensu lato</taxon>
        <taxon>Dalbergieae</taxon>
        <taxon>Pterocarpus clade</taxon>
        <taxon>Stylosanthes</taxon>
    </lineage>
</organism>
<dbReference type="Proteomes" id="UP001341840">
    <property type="component" value="Unassembled WGS sequence"/>
</dbReference>
<gene>
    <name evidence="1" type="ORF">PIB30_049073</name>
</gene>
<dbReference type="EMBL" id="JASCZI010241982">
    <property type="protein sequence ID" value="MED6208853.1"/>
    <property type="molecule type" value="Genomic_DNA"/>
</dbReference>
<sequence length="102" mass="11616">MEGFGGVGDNYDVVCGEEFRIGHRFNIREAVQMTMKNYNIRRAAEYKVVESDPCKQYGAGCTWSIRVACGQILDTGRYGGLVDHIIVWHRRCPLTMRNLTVD</sequence>
<comment type="caution">
    <text evidence="1">The sequence shown here is derived from an EMBL/GenBank/DDBJ whole genome shotgun (WGS) entry which is preliminary data.</text>
</comment>
<evidence type="ECO:0000313" key="2">
    <source>
        <dbReference type="Proteomes" id="UP001341840"/>
    </source>
</evidence>
<accession>A0ABU6YJN6</accession>
<evidence type="ECO:0008006" key="3">
    <source>
        <dbReference type="Google" id="ProtNLM"/>
    </source>
</evidence>
<evidence type="ECO:0000313" key="1">
    <source>
        <dbReference type="EMBL" id="MED6208853.1"/>
    </source>
</evidence>
<keyword evidence="2" id="KW-1185">Reference proteome</keyword>
<name>A0ABU6YJN6_9FABA</name>
<protein>
    <recommendedName>
        <fullName evidence="3">Transposase MuDR plant domain-containing protein</fullName>
    </recommendedName>
</protein>